<gene>
    <name evidence="2" type="ORF">RRG08_035013</name>
</gene>
<feature type="chain" id="PRO_5042258502" evidence="1">
    <location>
        <begin position="21"/>
        <end position="73"/>
    </location>
</feature>
<dbReference type="EMBL" id="JAWDGP010003399">
    <property type="protein sequence ID" value="KAK3774583.1"/>
    <property type="molecule type" value="Genomic_DNA"/>
</dbReference>
<sequence>MKVLFVIAIIAFVVVAKITAEECSFDCDSATGHLVETVDGEKRCCDPTKFDVLAVGRDDDQDIHHCECLSLDK</sequence>
<keyword evidence="3" id="KW-1185">Reference proteome</keyword>
<evidence type="ECO:0000313" key="3">
    <source>
        <dbReference type="Proteomes" id="UP001283361"/>
    </source>
</evidence>
<proteinExistence type="predicted"/>
<comment type="caution">
    <text evidence="2">The sequence shown here is derived from an EMBL/GenBank/DDBJ whole genome shotgun (WGS) entry which is preliminary data.</text>
</comment>
<accession>A0AAE1DM86</accession>
<protein>
    <submittedName>
        <fullName evidence="2">Uncharacterized protein</fullName>
    </submittedName>
</protein>
<name>A0AAE1DM86_9GAST</name>
<dbReference type="Proteomes" id="UP001283361">
    <property type="component" value="Unassembled WGS sequence"/>
</dbReference>
<evidence type="ECO:0000313" key="2">
    <source>
        <dbReference type="EMBL" id="KAK3774583.1"/>
    </source>
</evidence>
<reference evidence="2" key="1">
    <citation type="journal article" date="2023" name="G3 (Bethesda)">
        <title>A reference genome for the long-term kleptoplast-retaining sea slug Elysia crispata morphotype clarki.</title>
        <authorList>
            <person name="Eastman K.E."/>
            <person name="Pendleton A.L."/>
            <person name="Shaikh M.A."/>
            <person name="Suttiyut T."/>
            <person name="Ogas R."/>
            <person name="Tomko P."/>
            <person name="Gavelis G."/>
            <person name="Widhalm J.R."/>
            <person name="Wisecaver J.H."/>
        </authorList>
    </citation>
    <scope>NUCLEOTIDE SEQUENCE</scope>
    <source>
        <strain evidence="2">ECLA1</strain>
    </source>
</reference>
<dbReference type="AlphaFoldDB" id="A0AAE1DM86"/>
<keyword evidence="1" id="KW-0732">Signal</keyword>
<evidence type="ECO:0000256" key="1">
    <source>
        <dbReference type="SAM" id="SignalP"/>
    </source>
</evidence>
<organism evidence="2 3">
    <name type="scientific">Elysia crispata</name>
    <name type="common">lettuce slug</name>
    <dbReference type="NCBI Taxonomy" id="231223"/>
    <lineage>
        <taxon>Eukaryota</taxon>
        <taxon>Metazoa</taxon>
        <taxon>Spiralia</taxon>
        <taxon>Lophotrochozoa</taxon>
        <taxon>Mollusca</taxon>
        <taxon>Gastropoda</taxon>
        <taxon>Heterobranchia</taxon>
        <taxon>Euthyneura</taxon>
        <taxon>Panpulmonata</taxon>
        <taxon>Sacoglossa</taxon>
        <taxon>Placobranchoidea</taxon>
        <taxon>Plakobranchidae</taxon>
        <taxon>Elysia</taxon>
    </lineage>
</organism>
<feature type="signal peptide" evidence="1">
    <location>
        <begin position="1"/>
        <end position="20"/>
    </location>
</feature>